<evidence type="ECO:0000313" key="2">
    <source>
        <dbReference type="EMBL" id="NDV01291.1"/>
    </source>
</evidence>
<dbReference type="InterPro" id="IPR036390">
    <property type="entry name" value="WH_DNA-bd_sf"/>
</dbReference>
<sequence length="427" mass="45283">MEELIIARGPGAASEPSGCGPLVNAPVAGDSKPLRQLVFEHVRASGRAARADVVRALGISAGSVTTLTSDLIGQGYLREVADAPRERLEPGRGRPPVALEVVGEAHNVIGIKLGDERHTAVLADFAGTIRAEAAVPASPGRKSLPDMLGETGRLVDRLLQEAKLRLDDIAAVGLGLPGMIDHNAGTVAWSPVLTRREERLAEAFEERFGVPAHIDNDANMLTLAELWFGAGRNTSDFIVVTIEGGVGMGAVIGGKLWRGTRGMGLELGHTKVQIDGALCRCGKRGCLEAYIADYALAREARTALGMSTRDPVDVHRLLADLFAEAKAGSVSARSIFERAGRILALGLSNIIQIFDPELLILSGERMQYDYLYADEVFASLHRLVLDSGRPQADVQIHAWGDLVWARGATALALDKVSDCALGSAASA</sequence>
<organism evidence="2 3">
    <name type="scientific">Pseudoroseicyclus tamaricis</name>
    <dbReference type="NCBI Taxonomy" id="2705421"/>
    <lineage>
        <taxon>Bacteria</taxon>
        <taxon>Pseudomonadati</taxon>
        <taxon>Pseudomonadota</taxon>
        <taxon>Alphaproteobacteria</taxon>
        <taxon>Rhodobacterales</taxon>
        <taxon>Paracoccaceae</taxon>
        <taxon>Pseudoroseicyclus</taxon>
    </lineage>
</organism>
<evidence type="ECO:0000313" key="3">
    <source>
        <dbReference type="Proteomes" id="UP000474757"/>
    </source>
</evidence>
<dbReference type="RefSeq" id="WP_163892901.1">
    <property type="nucleotide sequence ID" value="NZ_JAAFYS010000002.1"/>
</dbReference>
<dbReference type="Gene3D" id="1.10.10.10">
    <property type="entry name" value="Winged helix-like DNA-binding domain superfamily/Winged helix DNA-binding domain"/>
    <property type="match status" value="1"/>
</dbReference>
<comment type="caution">
    <text evidence="2">The sequence shown here is derived from an EMBL/GenBank/DDBJ whole genome shotgun (WGS) entry which is preliminary data.</text>
</comment>
<dbReference type="Pfam" id="PF00480">
    <property type="entry name" value="ROK"/>
    <property type="match status" value="1"/>
</dbReference>
<dbReference type="InterPro" id="IPR000600">
    <property type="entry name" value="ROK"/>
</dbReference>
<accession>A0A6B2JIR6</accession>
<dbReference type="PANTHER" id="PTHR18964:SF149">
    <property type="entry name" value="BIFUNCTIONAL UDP-N-ACETYLGLUCOSAMINE 2-EPIMERASE_N-ACETYLMANNOSAMINE KINASE"/>
    <property type="match status" value="1"/>
</dbReference>
<dbReference type="InterPro" id="IPR036388">
    <property type="entry name" value="WH-like_DNA-bd_sf"/>
</dbReference>
<dbReference type="Proteomes" id="UP000474757">
    <property type="component" value="Unassembled WGS sequence"/>
</dbReference>
<dbReference type="SUPFAM" id="SSF53067">
    <property type="entry name" value="Actin-like ATPase domain"/>
    <property type="match status" value="1"/>
</dbReference>
<keyword evidence="3" id="KW-1185">Reference proteome</keyword>
<evidence type="ECO:0000256" key="1">
    <source>
        <dbReference type="ARBA" id="ARBA00006479"/>
    </source>
</evidence>
<dbReference type="CDD" id="cd24073">
    <property type="entry name" value="ASKHA_ATPase_ROK_CYANR"/>
    <property type="match status" value="1"/>
</dbReference>
<name>A0A6B2JIR6_9RHOB</name>
<comment type="similarity">
    <text evidence="1">Belongs to the ROK (NagC/XylR) family.</text>
</comment>
<protein>
    <submittedName>
        <fullName evidence="2">ROK family protein</fullName>
    </submittedName>
</protein>
<dbReference type="AlphaFoldDB" id="A0A6B2JIR6"/>
<dbReference type="PANTHER" id="PTHR18964">
    <property type="entry name" value="ROK (REPRESSOR, ORF, KINASE) FAMILY"/>
    <property type="match status" value="1"/>
</dbReference>
<dbReference type="SUPFAM" id="SSF46785">
    <property type="entry name" value="Winged helix' DNA-binding domain"/>
    <property type="match status" value="1"/>
</dbReference>
<gene>
    <name evidence="2" type="ORF">GZA08_09980</name>
</gene>
<dbReference type="Gene3D" id="3.30.420.40">
    <property type="match status" value="2"/>
</dbReference>
<dbReference type="InterPro" id="IPR043129">
    <property type="entry name" value="ATPase_NBD"/>
</dbReference>
<proteinExistence type="inferred from homology"/>
<reference evidence="2 3" key="1">
    <citation type="submission" date="2020-02" db="EMBL/GenBank/DDBJ databases">
        <title>Pseudoroseicyclus tamarix, sp. nov., isolated from offshore sediment of a Tamarix chinensis forest.</title>
        <authorList>
            <person name="Gai Y."/>
        </authorList>
    </citation>
    <scope>NUCLEOTIDE SEQUENCE [LARGE SCALE GENOMIC DNA]</scope>
    <source>
        <strain evidence="2 3">CLL3-39</strain>
    </source>
</reference>
<dbReference type="EMBL" id="JAAGAB010000002">
    <property type="protein sequence ID" value="NDV01291.1"/>
    <property type="molecule type" value="Genomic_DNA"/>
</dbReference>